<dbReference type="AlphaFoldDB" id="A0A382VRA5"/>
<feature type="non-terminal residue" evidence="1">
    <location>
        <position position="1"/>
    </location>
</feature>
<reference evidence="1" key="1">
    <citation type="submission" date="2018-05" db="EMBL/GenBank/DDBJ databases">
        <authorList>
            <person name="Lanie J.A."/>
            <person name="Ng W.-L."/>
            <person name="Kazmierczak K.M."/>
            <person name="Andrzejewski T.M."/>
            <person name="Davidsen T.M."/>
            <person name="Wayne K.J."/>
            <person name="Tettelin H."/>
            <person name="Glass J.I."/>
            <person name="Rusch D."/>
            <person name="Podicherti R."/>
            <person name="Tsui H.-C.T."/>
            <person name="Winkler M.E."/>
        </authorList>
    </citation>
    <scope>NUCLEOTIDE SEQUENCE</scope>
</reference>
<accession>A0A382VRA5</accession>
<sequence>VGKLVVLLDLFAWRNQMNRSLKNL</sequence>
<proteinExistence type="predicted"/>
<gene>
    <name evidence="1" type="ORF">METZ01_LOCUS401828</name>
</gene>
<evidence type="ECO:0000313" key="1">
    <source>
        <dbReference type="EMBL" id="SVD48974.1"/>
    </source>
</evidence>
<dbReference type="EMBL" id="UINC01153968">
    <property type="protein sequence ID" value="SVD48974.1"/>
    <property type="molecule type" value="Genomic_DNA"/>
</dbReference>
<feature type="non-terminal residue" evidence="1">
    <location>
        <position position="24"/>
    </location>
</feature>
<protein>
    <submittedName>
        <fullName evidence="1">Uncharacterized protein</fullName>
    </submittedName>
</protein>
<organism evidence="1">
    <name type="scientific">marine metagenome</name>
    <dbReference type="NCBI Taxonomy" id="408172"/>
    <lineage>
        <taxon>unclassified sequences</taxon>
        <taxon>metagenomes</taxon>
        <taxon>ecological metagenomes</taxon>
    </lineage>
</organism>
<name>A0A382VRA5_9ZZZZ</name>